<accession>A0A540MF22</accession>
<dbReference type="Proteomes" id="UP000315295">
    <property type="component" value="Unassembled WGS sequence"/>
</dbReference>
<keyword evidence="4" id="KW-1185">Reference proteome</keyword>
<dbReference type="PANTHER" id="PTHR23201">
    <property type="entry name" value="EXTENSIN, PROLINE-RICH PROTEIN"/>
    <property type="match status" value="1"/>
</dbReference>
<evidence type="ECO:0000256" key="2">
    <source>
        <dbReference type="SAM" id="SignalP"/>
    </source>
</evidence>
<evidence type="ECO:0000256" key="1">
    <source>
        <dbReference type="ARBA" id="ARBA00010582"/>
    </source>
</evidence>
<evidence type="ECO:0000313" key="3">
    <source>
        <dbReference type="EMBL" id="TQD97324.1"/>
    </source>
</evidence>
<comment type="similarity">
    <text evidence="1">Belongs to the GASA family.</text>
</comment>
<dbReference type="PANTHER" id="PTHR23201:SF45">
    <property type="entry name" value="SNAKIN-2-LIKE"/>
    <property type="match status" value="1"/>
</dbReference>
<dbReference type="EMBL" id="VIEB01000275">
    <property type="protein sequence ID" value="TQD97324.1"/>
    <property type="molecule type" value="Genomic_DNA"/>
</dbReference>
<dbReference type="STRING" id="106549.A0A540MF22"/>
<sequence>MALSSRTLIASMLVSFLLLQYLTKAANHQYETMDVNGAPSPQAPTLDCGVACEGRCKLSSRPRLCKRACGSCCDKCNCVPPGTSGNYESCPCYFNLKTHNDTRKCP</sequence>
<protein>
    <submittedName>
        <fullName evidence="3">Uncharacterized protein</fullName>
    </submittedName>
</protein>
<gene>
    <name evidence="3" type="ORF">C1H46_017082</name>
</gene>
<dbReference type="Pfam" id="PF02704">
    <property type="entry name" value="GASA"/>
    <property type="match status" value="1"/>
</dbReference>
<name>A0A540MF22_MALBA</name>
<organism evidence="3 4">
    <name type="scientific">Malus baccata</name>
    <name type="common">Siberian crab apple</name>
    <name type="synonym">Pyrus baccata</name>
    <dbReference type="NCBI Taxonomy" id="106549"/>
    <lineage>
        <taxon>Eukaryota</taxon>
        <taxon>Viridiplantae</taxon>
        <taxon>Streptophyta</taxon>
        <taxon>Embryophyta</taxon>
        <taxon>Tracheophyta</taxon>
        <taxon>Spermatophyta</taxon>
        <taxon>Magnoliopsida</taxon>
        <taxon>eudicotyledons</taxon>
        <taxon>Gunneridae</taxon>
        <taxon>Pentapetalae</taxon>
        <taxon>rosids</taxon>
        <taxon>fabids</taxon>
        <taxon>Rosales</taxon>
        <taxon>Rosaceae</taxon>
        <taxon>Amygdaloideae</taxon>
        <taxon>Maleae</taxon>
        <taxon>Malus</taxon>
    </lineage>
</organism>
<feature type="chain" id="PRO_5022179514" evidence="2">
    <location>
        <begin position="26"/>
        <end position="106"/>
    </location>
</feature>
<dbReference type="AlphaFoldDB" id="A0A540MF22"/>
<comment type="caution">
    <text evidence="3">The sequence shown here is derived from an EMBL/GenBank/DDBJ whole genome shotgun (WGS) entry which is preliminary data.</text>
</comment>
<keyword evidence="2" id="KW-0732">Signal</keyword>
<dbReference type="InterPro" id="IPR003854">
    <property type="entry name" value="GASA"/>
</dbReference>
<reference evidence="3 4" key="1">
    <citation type="journal article" date="2019" name="G3 (Bethesda)">
        <title>Sequencing of a Wild Apple (Malus baccata) Genome Unravels the Differences Between Cultivated and Wild Apple Species Regarding Disease Resistance and Cold Tolerance.</title>
        <authorList>
            <person name="Chen X."/>
        </authorList>
    </citation>
    <scope>NUCLEOTIDE SEQUENCE [LARGE SCALE GENOMIC DNA]</scope>
    <source>
        <strain evidence="4">cv. Shandingzi</strain>
        <tissue evidence="3">Leaves</tissue>
    </source>
</reference>
<evidence type="ECO:0000313" key="4">
    <source>
        <dbReference type="Proteomes" id="UP000315295"/>
    </source>
</evidence>
<feature type="signal peptide" evidence="2">
    <location>
        <begin position="1"/>
        <end position="25"/>
    </location>
</feature>
<proteinExistence type="inferred from homology"/>